<evidence type="ECO:0000256" key="1">
    <source>
        <dbReference type="ARBA" id="ARBA00004477"/>
    </source>
</evidence>
<evidence type="ECO:0000313" key="9">
    <source>
        <dbReference type="Proteomes" id="UP000697127"/>
    </source>
</evidence>
<comment type="subcellular location">
    <subcellularLocation>
        <location evidence="1">Endoplasmic reticulum membrane</location>
        <topology evidence="1">Multi-pass membrane protein</topology>
    </subcellularLocation>
</comment>
<name>A0A9P7BBV2_9ASCO</name>
<reference evidence="8" key="1">
    <citation type="submission" date="2020-11" db="EMBL/GenBank/DDBJ databases">
        <title>Kefir isolates.</title>
        <authorList>
            <person name="Marcisauskas S."/>
            <person name="Kim Y."/>
            <person name="Blasche S."/>
        </authorList>
    </citation>
    <scope>NUCLEOTIDE SEQUENCE</scope>
    <source>
        <strain evidence="8">Olga-1</strain>
    </source>
</reference>
<gene>
    <name evidence="8" type="ORF">C6P40_005250</name>
</gene>
<dbReference type="GO" id="GO:0006465">
    <property type="term" value="P:signal peptide processing"/>
    <property type="evidence" value="ECO:0007669"/>
    <property type="project" value="InterPro"/>
</dbReference>
<dbReference type="EMBL" id="PUHW01000880">
    <property type="protein sequence ID" value="KAG0683000.1"/>
    <property type="molecule type" value="Genomic_DNA"/>
</dbReference>
<sequence length="88" mass="9953">MDTSQLEQYIEFPIDFKGQEITELALIIIITAGSFISLLFAFALQNITIFLYPFTAFSIIAALVCLPSYSKYKENPIVFLKRPAAKQI</sequence>
<dbReference type="AlphaFoldDB" id="A0A9P7BBV2"/>
<comment type="caution">
    <text evidence="8">The sequence shown here is derived from an EMBL/GenBank/DDBJ whole genome shotgun (WGS) entry which is preliminary data.</text>
</comment>
<comment type="similarity">
    <text evidence="2">Belongs to the SPCS1 family.</text>
</comment>
<keyword evidence="9" id="KW-1185">Reference proteome</keyword>
<feature type="transmembrane region" description="Helical" evidence="7">
    <location>
        <begin position="49"/>
        <end position="69"/>
    </location>
</feature>
<accession>A0A9P7BBV2</accession>
<dbReference type="InterPro" id="IPR009542">
    <property type="entry name" value="Spc1/SPCS1"/>
</dbReference>
<evidence type="ECO:0000256" key="4">
    <source>
        <dbReference type="ARBA" id="ARBA00022824"/>
    </source>
</evidence>
<evidence type="ECO:0000313" key="8">
    <source>
        <dbReference type="EMBL" id="KAG0683000.1"/>
    </source>
</evidence>
<evidence type="ECO:0000256" key="3">
    <source>
        <dbReference type="ARBA" id="ARBA00022692"/>
    </source>
</evidence>
<organism evidence="8 9">
    <name type="scientific">Pichia californica</name>
    <dbReference type="NCBI Taxonomy" id="460514"/>
    <lineage>
        <taxon>Eukaryota</taxon>
        <taxon>Fungi</taxon>
        <taxon>Dikarya</taxon>
        <taxon>Ascomycota</taxon>
        <taxon>Saccharomycotina</taxon>
        <taxon>Pichiomycetes</taxon>
        <taxon>Pichiales</taxon>
        <taxon>Pichiaceae</taxon>
        <taxon>Pichia</taxon>
    </lineage>
</organism>
<keyword evidence="5 7" id="KW-1133">Transmembrane helix</keyword>
<keyword evidence="4" id="KW-0256">Endoplasmic reticulum</keyword>
<dbReference type="GO" id="GO:0005787">
    <property type="term" value="C:signal peptidase complex"/>
    <property type="evidence" value="ECO:0007669"/>
    <property type="project" value="InterPro"/>
</dbReference>
<proteinExistence type="inferred from homology"/>
<protein>
    <submittedName>
        <fullName evidence="8">Uncharacterized protein</fullName>
    </submittedName>
</protein>
<keyword evidence="3 7" id="KW-0812">Transmembrane</keyword>
<evidence type="ECO:0000256" key="2">
    <source>
        <dbReference type="ARBA" id="ARBA00005245"/>
    </source>
</evidence>
<feature type="transmembrane region" description="Helical" evidence="7">
    <location>
        <begin position="21"/>
        <end position="43"/>
    </location>
</feature>
<evidence type="ECO:0000256" key="7">
    <source>
        <dbReference type="SAM" id="Phobius"/>
    </source>
</evidence>
<evidence type="ECO:0000256" key="5">
    <source>
        <dbReference type="ARBA" id="ARBA00022989"/>
    </source>
</evidence>
<dbReference type="Pfam" id="PF06645">
    <property type="entry name" value="SPC12"/>
    <property type="match status" value="1"/>
</dbReference>
<evidence type="ECO:0000256" key="6">
    <source>
        <dbReference type="ARBA" id="ARBA00023136"/>
    </source>
</evidence>
<dbReference type="Proteomes" id="UP000697127">
    <property type="component" value="Unassembled WGS sequence"/>
</dbReference>
<keyword evidence="6 7" id="KW-0472">Membrane</keyword>
<feature type="non-terminal residue" evidence="8">
    <location>
        <position position="88"/>
    </location>
</feature>